<dbReference type="CDD" id="cd16147">
    <property type="entry name" value="G6S"/>
    <property type="match status" value="1"/>
</dbReference>
<proteinExistence type="inferred from homology"/>
<reference evidence="9 10" key="1">
    <citation type="submission" date="2024-10" db="EMBL/GenBank/DDBJ databases">
        <authorList>
            <person name="Kim D."/>
        </authorList>
    </citation>
    <scope>NUCLEOTIDE SEQUENCE [LARGE SCALE GENOMIC DNA]</scope>
    <source>
        <strain evidence="9">Taebaek</strain>
    </source>
</reference>
<keyword evidence="3" id="KW-0732">Signal</keyword>
<keyword evidence="6" id="KW-0175">Coiled coil</keyword>
<evidence type="ECO:0000313" key="10">
    <source>
        <dbReference type="Proteomes" id="UP001620645"/>
    </source>
</evidence>
<feature type="coiled-coil region" evidence="6">
    <location>
        <begin position="455"/>
        <end position="482"/>
    </location>
</feature>
<evidence type="ECO:0000256" key="3">
    <source>
        <dbReference type="ARBA" id="ARBA00022729"/>
    </source>
</evidence>
<evidence type="ECO:0000313" key="9">
    <source>
        <dbReference type="EMBL" id="KAL3103279.1"/>
    </source>
</evidence>
<comment type="caution">
    <text evidence="9">The sequence shown here is derived from an EMBL/GenBank/DDBJ whole genome shotgun (WGS) entry which is preliminary data.</text>
</comment>
<dbReference type="SUPFAM" id="SSF53649">
    <property type="entry name" value="Alkaline phosphatase-like"/>
    <property type="match status" value="2"/>
</dbReference>
<evidence type="ECO:0000256" key="6">
    <source>
        <dbReference type="SAM" id="Coils"/>
    </source>
</evidence>
<feature type="compositionally biased region" description="Basic and acidic residues" evidence="7">
    <location>
        <begin position="395"/>
        <end position="405"/>
    </location>
</feature>
<feature type="domain" description="Sulfatase N-terminal" evidence="8">
    <location>
        <begin position="4"/>
        <end position="335"/>
    </location>
</feature>
<evidence type="ECO:0000256" key="1">
    <source>
        <dbReference type="ARBA" id="ARBA00001913"/>
    </source>
</evidence>
<comment type="cofactor">
    <cofactor evidence="1">
        <name>Ca(2+)</name>
        <dbReference type="ChEBI" id="CHEBI:29108"/>
    </cofactor>
</comment>
<dbReference type="Gene3D" id="3.40.720.10">
    <property type="entry name" value="Alkaline Phosphatase, subunit A"/>
    <property type="match status" value="1"/>
</dbReference>
<dbReference type="PROSITE" id="PS00523">
    <property type="entry name" value="SULFATASE_1"/>
    <property type="match status" value="1"/>
</dbReference>
<dbReference type="Pfam" id="PF00884">
    <property type="entry name" value="Sulfatase"/>
    <property type="match status" value="1"/>
</dbReference>
<feature type="region of interest" description="Disordered" evidence="7">
    <location>
        <begin position="395"/>
        <end position="429"/>
    </location>
</feature>
<feature type="region of interest" description="Disordered" evidence="7">
    <location>
        <begin position="542"/>
        <end position="561"/>
    </location>
</feature>
<protein>
    <recommendedName>
        <fullName evidence="8">Sulfatase N-terminal domain-containing protein</fullName>
    </recommendedName>
</protein>
<dbReference type="GO" id="GO:0016787">
    <property type="term" value="F:hydrolase activity"/>
    <property type="evidence" value="ECO:0007669"/>
    <property type="project" value="UniProtKB-KW"/>
</dbReference>
<sequence>MIRPNIVLLITDDQDIELGSMAFMPKTLRLLQQRGTEFRNAFVSTPICCPSRSTILTGLYAHNHKVMTNNGNCAGEEWRSDFEKDTFAVYLERTGFLTGFFGKYLNNYDGSWVPPGWTKWAALVRNSRYYNYSLNKNGRNEWHGNRYEKDYLTNLVANLSLQFIDESVLLNPHGQPFLVVLSFPAPHGPEDPAPQFADLFEGVETHRTDSWNYAPNPDKQWLLKRTGKMEPIHVAFTDQKHRRRLQTLQSVDDAVNRLVQHLRFLNRLHNTFILYTSDHGYHLGQFGLVKGKSMPYEFDIRVPLLMRGPGIPRGKIIQSVVSNIDIAPTILDIAGLNTAKLDGRSMLELDEINGINTRKKMAWRETVLIERGKMPKLKRIRERLKQQKEGLSRKKLIQRECDKSKRGSSRSSGKSCGKSKRDKKRSRWQCAKDAHGKWHIIRCPLSEEEDKLCECEEQRKRGKREKEARDEEEKKEREWEEEWEERGEEERKRGTREKDARDEKEKEQSEGGNEAEDEEEHFWREMNKKEVLESEQWHQGIFDEEEKRRRNQGREERRGKTLARRELKRHRLLNKSSECECQKREREWTQRTQTEEKSSSELGACRFPQQMNCFVHSADHWHTPPFWPEEFGRFCFCQNANNNSFWCLRTVNASHNFLYCEFVTEEIAFYDLEKDPYQLENAISEQTDNVIEQLSAQLQLLKSCENKAQCEHYASEKWARKMTMKSQKLKNKSD</sequence>
<name>A0ABD2KKI6_HETSC</name>
<dbReference type="InterPro" id="IPR017850">
    <property type="entry name" value="Alkaline_phosphatase_core_sf"/>
</dbReference>
<feature type="compositionally biased region" description="Basic and acidic residues" evidence="7">
    <location>
        <begin position="545"/>
        <end position="561"/>
    </location>
</feature>
<evidence type="ECO:0000256" key="5">
    <source>
        <dbReference type="ARBA" id="ARBA00023180"/>
    </source>
</evidence>
<feature type="compositionally biased region" description="Basic and acidic residues" evidence="7">
    <location>
        <begin position="488"/>
        <end position="509"/>
    </location>
</feature>
<evidence type="ECO:0000259" key="8">
    <source>
        <dbReference type="Pfam" id="PF00884"/>
    </source>
</evidence>
<feature type="region of interest" description="Disordered" evidence="7">
    <location>
        <begin position="488"/>
        <end position="520"/>
    </location>
</feature>
<dbReference type="PANTHER" id="PTHR43108">
    <property type="entry name" value="N-ACETYLGLUCOSAMINE-6-SULFATASE FAMILY MEMBER"/>
    <property type="match status" value="1"/>
</dbReference>
<evidence type="ECO:0000256" key="7">
    <source>
        <dbReference type="SAM" id="MobiDB-lite"/>
    </source>
</evidence>
<feature type="compositionally biased region" description="Basic residues" evidence="7">
    <location>
        <begin position="417"/>
        <end position="427"/>
    </location>
</feature>
<dbReference type="InterPro" id="IPR000917">
    <property type="entry name" value="Sulfatase_N"/>
</dbReference>
<evidence type="ECO:0000256" key="4">
    <source>
        <dbReference type="ARBA" id="ARBA00022801"/>
    </source>
</evidence>
<comment type="similarity">
    <text evidence="2">Belongs to the sulfatase family.</text>
</comment>
<gene>
    <name evidence="9" type="ORF">niasHS_002465</name>
</gene>
<organism evidence="9 10">
    <name type="scientific">Heterodera schachtii</name>
    <name type="common">Sugarbeet cyst nematode worm</name>
    <name type="synonym">Tylenchus schachtii</name>
    <dbReference type="NCBI Taxonomy" id="97005"/>
    <lineage>
        <taxon>Eukaryota</taxon>
        <taxon>Metazoa</taxon>
        <taxon>Ecdysozoa</taxon>
        <taxon>Nematoda</taxon>
        <taxon>Chromadorea</taxon>
        <taxon>Rhabditida</taxon>
        <taxon>Tylenchina</taxon>
        <taxon>Tylenchomorpha</taxon>
        <taxon>Tylenchoidea</taxon>
        <taxon>Heteroderidae</taxon>
        <taxon>Heteroderinae</taxon>
        <taxon>Heterodera</taxon>
    </lineage>
</organism>
<dbReference type="Proteomes" id="UP001620645">
    <property type="component" value="Unassembled WGS sequence"/>
</dbReference>
<keyword evidence="5" id="KW-0325">Glycoprotein</keyword>
<accession>A0ABD2KKI6</accession>
<dbReference type="EMBL" id="JBICCN010000015">
    <property type="protein sequence ID" value="KAL3103279.1"/>
    <property type="molecule type" value="Genomic_DNA"/>
</dbReference>
<dbReference type="InterPro" id="IPR024607">
    <property type="entry name" value="Sulfatase_CS"/>
</dbReference>
<keyword evidence="10" id="KW-1185">Reference proteome</keyword>
<keyword evidence="4" id="KW-0378">Hydrolase</keyword>
<evidence type="ECO:0000256" key="2">
    <source>
        <dbReference type="ARBA" id="ARBA00008779"/>
    </source>
</evidence>
<dbReference type="AlphaFoldDB" id="A0ABD2KKI6"/>
<dbReference type="PANTHER" id="PTHR43108:SF16">
    <property type="entry name" value="EXTRACELLULAR SULFATASE SULF-1 HOMOLOG"/>
    <property type="match status" value="1"/>
</dbReference>